<evidence type="ECO:0000313" key="2">
    <source>
        <dbReference type="EMBL" id="KIW82403.1"/>
    </source>
</evidence>
<feature type="domain" description="Tautomerase cis-CaaD-like" evidence="1">
    <location>
        <begin position="1"/>
        <end position="101"/>
    </location>
</feature>
<evidence type="ECO:0000259" key="1">
    <source>
        <dbReference type="Pfam" id="PF14832"/>
    </source>
</evidence>
<dbReference type="InterPro" id="IPR014347">
    <property type="entry name" value="Tautomerase/MIF_sf"/>
</dbReference>
<reference evidence="2 3" key="1">
    <citation type="submission" date="2015-01" db="EMBL/GenBank/DDBJ databases">
        <title>The Genome Sequence of Fonsecaea pedrosoi CBS 271.37.</title>
        <authorList>
            <consortium name="The Broad Institute Genomics Platform"/>
            <person name="Cuomo C."/>
            <person name="de Hoog S."/>
            <person name="Gorbushina A."/>
            <person name="Stielow B."/>
            <person name="Teixiera M."/>
            <person name="Abouelleil A."/>
            <person name="Chapman S.B."/>
            <person name="Priest M."/>
            <person name="Young S.K."/>
            <person name="Wortman J."/>
            <person name="Nusbaum C."/>
            <person name="Birren B."/>
        </authorList>
    </citation>
    <scope>NUCLEOTIDE SEQUENCE [LARGE SCALE GENOMIC DNA]</scope>
    <source>
        <strain evidence="2 3">CBS 271.37</strain>
    </source>
</reference>
<dbReference type="EMBL" id="KN846971">
    <property type="protein sequence ID" value="KIW82403.1"/>
    <property type="molecule type" value="Genomic_DNA"/>
</dbReference>
<dbReference type="InterPro" id="IPR028116">
    <property type="entry name" value="Cis-CaaD-like"/>
</dbReference>
<dbReference type="Proteomes" id="UP000053029">
    <property type="component" value="Unassembled WGS sequence"/>
</dbReference>
<dbReference type="Pfam" id="PF14832">
    <property type="entry name" value="Tautomerase_3"/>
    <property type="match status" value="1"/>
</dbReference>
<evidence type="ECO:0000313" key="3">
    <source>
        <dbReference type="Proteomes" id="UP000053029"/>
    </source>
</evidence>
<dbReference type="Gene3D" id="3.30.429.10">
    <property type="entry name" value="Macrophage Migration Inhibitory Factor"/>
    <property type="match status" value="1"/>
</dbReference>
<organism evidence="2 3">
    <name type="scientific">Fonsecaea pedrosoi CBS 271.37</name>
    <dbReference type="NCBI Taxonomy" id="1442368"/>
    <lineage>
        <taxon>Eukaryota</taxon>
        <taxon>Fungi</taxon>
        <taxon>Dikarya</taxon>
        <taxon>Ascomycota</taxon>
        <taxon>Pezizomycotina</taxon>
        <taxon>Eurotiomycetes</taxon>
        <taxon>Chaetothyriomycetidae</taxon>
        <taxon>Chaetothyriales</taxon>
        <taxon>Herpotrichiellaceae</taxon>
        <taxon>Fonsecaea</taxon>
    </lineage>
</organism>
<gene>
    <name evidence="2" type="ORF">Z517_05430</name>
</gene>
<accession>A0A0D2GN68</accession>
<dbReference type="GeneID" id="25304920"/>
<protein>
    <recommendedName>
        <fullName evidence="1">Tautomerase cis-CaaD-like domain-containing protein</fullName>
    </recommendedName>
</protein>
<keyword evidence="3" id="KW-1185">Reference proteome</keyword>
<dbReference type="OrthoDB" id="9981319at2759"/>
<dbReference type="VEuPathDB" id="FungiDB:Z517_05430"/>
<dbReference type="RefSeq" id="XP_013286211.1">
    <property type="nucleotide sequence ID" value="XM_013430757.1"/>
</dbReference>
<dbReference type="HOGENOM" id="CLU_088298_0_0_1"/>
<proteinExistence type="predicted"/>
<name>A0A0D2GN68_9EURO</name>
<dbReference type="AlphaFoldDB" id="A0A0D2GN68"/>
<sequence>MPIYSIQHSYPLTQEQKAALAQKITVLHSTEYLTPSLFVNVHFVAGEPAGDFFVAGKPYNRGVSSPNRIFATVRTGPKRTKERFDAFALRLQSAWYDVVNNGTATAGVNGHGGEITKEEKLARKLHFIAFQPVIAALENGVLIPSADNEGTWLKDNLAFFTDQAENHDDEPFRDLLQELDERADLKKLLE</sequence>